<reference evidence="2 3" key="1">
    <citation type="journal article" date="2013" name="ISME J.">
        <title>A metabolic model for members of the genus Tetrasphaera involved in enhanced biological phosphorus removal.</title>
        <authorList>
            <person name="Kristiansen R."/>
            <person name="Nguyen H.T.T."/>
            <person name="Saunders A.M."/>
            <person name="Nielsen J.L."/>
            <person name="Wimmer R."/>
            <person name="Le V.Q."/>
            <person name="McIlroy S.J."/>
            <person name="Petrovski S."/>
            <person name="Seviour R.J."/>
            <person name="Calteau A."/>
            <person name="Nielsen K.L."/>
            <person name="Nielsen P.H."/>
        </authorList>
    </citation>
    <scope>NUCLEOTIDE SEQUENCE [LARGE SCALE GENOMIC DNA]</scope>
    <source>
        <strain evidence="2 3">Ben110</strain>
    </source>
</reference>
<accession>W6JVC7</accession>
<feature type="compositionally biased region" description="Polar residues" evidence="1">
    <location>
        <begin position="42"/>
        <end position="55"/>
    </location>
</feature>
<evidence type="ECO:0000313" key="3">
    <source>
        <dbReference type="Proteomes" id="UP000035763"/>
    </source>
</evidence>
<dbReference type="STRING" id="1193182.BN11_210017"/>
<keyword evidence="3" id="KW-1185">Reference proteome</keyword>
<evidence type="ECO:0000313" key="2">
    <source>
        <dbReference type="EMBL" id="CCH72912.1"/>
    </source>
</evidence>
<comment type="caution">
    <text evidence="2">The sequence shown here is derived from an EMBL/GenBank/DDBJ whole genome shotgun (WGS) entry which is preliminary data.</text>
</comment>
<feature type="region of interest" description="Disordered" evidence="1">
    <location>
        <begin position="23"/>
        <end position="55"/>
    </location>
</feature>
<gene>
    <name evidence="2" type="ORF">BN11_210017</name>
</gene>
<dbReference type="Proteomes" id="UP000035763">
    <property type="component" value="Unassembled WGS sequence"/>
</dbReference>
<organism evidence="2 3">
    <name type="scientific">Nostocoides australiense Ben110</name>
    <dbReference type="NCBI Taxonomy" id="1193182"/>
    <lineage>
        <taxon>Bacteria</taxon>
        <taxon>Bacillati</taxon>
        <taxon>Actinomycetota</taxon>
        <taxon>Actinomycetes</taxon>
        <taxon>Micrococcales</taxon>
        <taxon>Intrasporangiaceae</taxon>
        <taxon>Nostocoides</taxon>
    </lineage>
</organism>
<name>W6JVC7_9MICO</name>
<sequence length="55" mass="5431">MACVALPGAGWVGAVLSASVDAEVDTGEGVDDDPESGDPHPATSTSAPQQTMTCQ</sequence>
<feature type="compositionally biased region" description="Acidic residues" evidence="1">
    <location>
        <begin position="23"/>
        <end position="36"/>
    </location>
</feature>
<evidence type="ECO:0000256" key="1">
    <source>
        <dbReference type="SAM" id="MobiDB-lite"/>
    </source>
</evidence>
<dbReference type="EMBL" id="CAJA01000124">
    <property type="protein sequence ID" value="CCH72912.1"/>
    <property type="molecule type" value="Genomic_DNA"/>
</dbReference>
<dbReference type="AlphaFoldDB" id="W6JVC7"/>
<protein>
    <submittedName>
        <fullName evidence="2">Uncharacterized protein</fullName>
    </submittedName>
</protein>
<proteinExistence type="predicted"/>